<organism evidence="2 3">
    <name type="scientific">Devosia insulae DS-56</name>
    <dbReference type="NCBI Taxonomy" id="1116389"/>
    <lineage>
        <taxon>Bacteria</taxon>
        <taxon>Pseudomonadati</taxon>
        <taxon>Pseudomonadota</taxon>
        <taxon>Alphaproteobacteria</taxon>
        <taxon>Hyphomicrobiales</taxon>
        <taxon>Devosiaceae</taxon>
        <taxon>Devosia</taxon>
    </lineage>
</organism>
<reference evidence="2 3" key="1">
    <citation type="journal article" date="2015" name="Genome Announc.">
        <title>Genome Assemblies of Three Soil-Associated Devosia species: D. insulae, D. limi, and D. soli.</title>
        <authorList>
            <person name="Hassan Y.I."/>
            <person name="Lepp D."/>
            <person name="Zhou T."/>
        </authorList>
    </citation>
    <scope>NUCLEOTIDE SEQUENCE [LARGE SCALE GENOMIC DNA]</scope>
    <source>
        <strain evidence="2 3">DS-56</strain>
    </source>
</reference>
<accession>A0A1E5XJL4</accession>
<proteinExistence type="predicted"/>
<sequence>MAVDEAQRTQLIEEALKHAFERQPVEKVADLDLTKLAVDIEAIIGAEPHPLDPEGDGLTTGELNAANDL</sequence>
<evidence type="ECO:0000313" key="2">
    <source>
        <dbReference type="EMBL" id="OEO28780.1"/>
    </source>
</evidence>
<evidence type="ECO:0000256" key="1">
    <source>
        <dbReference type="SAM" id="MobiDB-lite"/>
    </source>
</evidence>
<name>A0A1E5XJL4_9HYPH</name>
<gene>
    <name evidence="2" type="ORF">VW23_003245</name>
</gene>
<comment type="caution">
    <text evidence="2">The sequence shown here is derived from an EMBL/GenBank/DDBJ whole genome shotgun (WGS) entry which is preliminary data.</text>
</comment>
<dbReference type="AlphaFoldDB" id="A0A1E5XJL4"/>
<dbReference type="EMBL" id="LAJE02000357">
    <property type="protein sequence ID" value="OEO28780.1"/>
    <property type="molecule type" value="Genomic_DNA"/>
</dbReference>
<protein>
    <submittedName>
        <fullName evidence="2">Uncharacterized protein</fullName>
    </submittedName>
</protein>
<dbReference type="Proteomes" id="UP000095463">
    <property type="component" value="Unassembled WGS sequence"/>
</dbReference>
<keyword evidence="3" id="KW-1185">Reference proteome</keyword>
<evidence type="ECO:0000313" key="3">
    <source>
        <dbReference type="Proteomes" id="UP000095463"/>
    </source>
</evidence>
<feature type="region of interest" description="Disordered" evidence="1">
    <location>
        <begin position="47"/>
        <end position="69"/>
    </location>
</feature>